<gene>
    <name evidence="7" type="ORF">DXN05_00270</name>
</gene>
<comment type="similarity">
    <text evidence="1 4">Belongs to the FGGY kinase family.</text>
</comment>
<dbReference type="InterPro" id="IPR018484">
    <property type="entry name" value="FGGY_N"/>
</dbReference>
<organism evidence="7 8">
    <name type="scientific">Deminuibacter soli</name>
    <dbReference type="NCBI Taxonomy" id="2291815"/>
    <lineage>
        <taxon>Bacteria</taxon>
        <taxon>Pseudomonadati</taxon>
        <taxon>Bacteroidota</taxon>
        <taxon>Chitinophagia</taxon>
        <taxon>Chitinophagales</taxon>
        <taxon>Chitinophagaceae</taxon>
        <taxon>Deminuibacter</taxon>
    </lineage>
</organism>
<dbReference type="AlphaFoldDB" id="A0A3E1NNT8"/>
<dbReference type="EMBL" id="QTJU01000001">
    <property type="protein sequence ID" value="RFM29458.1"/>
    <property type="molecule type" value="Genomic_DNA"/>
</dbReference>
<dbReference type="CDD" id="cd07770">
    <property type="entry name" value="ASKHA_NBD_FGGY_GntK"/>
    <property type="match status" value="1"/>
</dbReference>
<comment type="caution">
    <text evidence="7">The sequence shown here is derived from an EMBL/GenBank/DDBJ whole genome shotgun (WGS) entry which is preliminary data.</text>
</comment>
<dbReference type="PROSITE" id="PS00445">
    <property type="entry name" value="FGGY_KINASES_2"/>
    <property type="match status" value="1"/>
</dbReference>
<dbReference type="GO" id="GO:0016301">
    <property type="term" value="F:kinase activity"/>
    <property type="evidence" value="ECO:0007669"/>
    <property type="project" value="UniProtKB-KW"/>
</dbReference>
<evidence type="ECO:0000256" key="2">
    <source>
        <dbReference type="ARBA" id="ARBA00022679"/>
    </source>
</evidence>
<dbReference type="GO" id="GO:0005975">
    <property type="term" value="P:carbohydrate metabolic process"/>
    <property type="evidence" value="ECO:0007669"/>
    <property type="project" value="InterPro"/>
</dbReference>
<dbReference type="PANTHER" id="PTHR43095">
    <property type="entry name" value="SUGAR KINASE"/>
    <property type="match status" value="1"/>
</dbReference>
<keyword evidence="2 4" id="KW-0808">Transferase</keyword>
<protein>
    <submittedName>
        <fullName evidence="7">Gluconate kinase</fullName>
    </submittedName>
</protein>
<keyword evidence="3 4" id="KW-0418">Kinase</keyword>
<dbReference type="Pfam" id="PF02782">
    <property type="entry name" value="FGGY_C"/>
    <property type="match status" value="1"/>
</dbReference>
<dbReference type="Pfam" id="PF00370">
    <property type="entry name" value="FGGY_N"/>
    <property type="match status" value="1"/>
</dbReference>
<dbReference type="InterPro" id="IPR050406">
    <property type="entry name" value="FGGY_Carb_Kinase"/>
</dbReference>
<dbReference type="PIRSF" id="PIRSF000538">
    <property type="entry name" value="GlpK"/>
    <property type="match status" value="1"/>
</dbReference>
<feature type="domain" description="Carbohydrate kinase FGGY C-terminal" evidence="6">
    <location>
        <begin position="265"/>
        <end position="455"/>
    </location>
</feature>
<proteinExistence type="inferred from homology"/>
<evidence type="ECO:0000313" key="7">
    <source>
        <dbReference type="EMBL" id="RFM29458.1"/>
    </source>
</evidence>
<accession>A0A3E1NNT8</accession>
<sequence>MPTLACTEQQTMAHIIAIDIGTTNCKAVTVNTKGEIYHTCKMGYPIIQETRGQSEQDPDLIFQSVLTMLHEALGASDGREVLAISFSAAMHSVIAVDATGKPLTRSITWADTRSERRANELLQRPDAADIFSHTGTPIHPMSPLSKLIWLREEQPDVFAQTHKFISIKEYVFYKLFGRYVVDYSIASATGLFDAETSQWYAPALAAAGIRADQLSTPMNCTHSETGLLPGIARILPAAQNLPFVLGASDGTLANLGCGAVAPGEAALTIGTSGAVRVISANAPADAHARLFRYILTDKLFVTGGPTNNGGIALQWIAQKVLQLPLQSDEDFERLWQVAATVPPGADKLLFLPYLLGERAPVWDAGAKGVFLGLTTRHQPPHLLRAVMEGILFALQQVLQTVEANTGTVNRIYASGGFTHSAFWLQLLADITGKTIIRTDGADASAIGAAMLAMYARGIIQNPLDVKHLVQHLSTIEPNPATHATYQAYFNIYEGLYPALKQSFTQLNNL</sequence>
<keyword evidence="8" id="KW-1185">Reference proteome</keyword>
<evidence type="ECO:0000256" key="4">
    <source>
        <dbReference type="RuleBase" id="RU003733"/>
    </source>
</evidence>
<dbReference type="PROSITE" id="PS00933">
    <property type="entry name" value="FGGY_KINASES_1"/>
    <property type="match status" value="1"/>
</dbReference>
<dbReference type="SUPFAM" id="SSF53067">
    <property type="entry name" value="Actin-like ATPase domain"/>
    <property type="match status" value="2"/>
</dbReference>
<reference evidence="7 8" key="1">
    <citation type="submission" date="2018-08" db="EMBL/GenBank/DDBJ databases">
        <title>Chitinophagaceae sp. K23C18032701, a novel bacterium isolated from forest soil.</title>
        <authorList>
            <person name="Wang C."/>
        </authorList>
    </citation>
    <scope>NUCLEOTIDE SEQUENCE [LARGE SCALE GENOMIC DNA]</scope>
    <source>
        <strain evidence="7 8">K23C18032701</strain>
    </source>
</reference>
<name>A0A3E1NNT8_9BACT</name>
<dbReference type="Proteomes" id="UP000261284">
    <property type="component" value="Unassembled WGS sequence"/>
</dbReference>
<dbReference type="InterPro" id="IPR018485">
    <property type="entry name" value="FGGY_C"/>
</dbReference>
<dbReference type="PANTHER" id="PTHR43095:SF2">
    <property type="entry name" value="GLUCONOKINASE"/>
    <property type="match status" value="1"/>
</dbReference>
<evidence type="ECO:0000256" key="3">
    <source>
        <dbReference type="ARBA" id="ARBA00022777"/>
    </source>
</evidence>
<dbReference type="InterPro" id="IPR000577">
    <property type="entry name" value="Carb_kinase_FGGY"/>
</dbReference>
<evidence type="ECO:0000259" key="6">
    <source>
        <dbReference type="Pfam" id="PF02782"/>
    </source>
</evidence>
<dbReference type="GO" id="GO:0016773">
    <property type="term" value="F:phosphotransferase activity, alcohol group as acceptor"/>
    <property type="evidence" value="ECO:0007669"/>
    <property type="project" value="InterPro"/>
</dbReference>
<dbReference type="InterPro" id="IPR018483">
    <property type="entry name" value="Carb_kinase_FGGY_CS"/>
</dbReference>
<evidence type="ECO:0000256" key="1">
    <source>
        <dbReference type="ARBA" id="ARBA00009156"/>
    </source>
</evidence>
<dbReference type="Gene3D" id="3.30.420.40">
    <property type="match status" value="2"/>
</dbReference>
<feature type="domain" description="Carbohydrate kinase FGGY N-terminal" evidence="5">
    <location>
        <begin position="15"/>
        <end position="256"/>
    </location>
</feature>
<evidence type="ECO:0000259" key="5">
    <source>
        <dbReference type="Pfam" id="PF00370"/>
    </source>
</evidence>
<dbReference type="InterPro" id="IPR043129">
    <property type="entry name" value="ATPase_NBD"/>
</dbReference>
<evidence type="ECO:0000313" key="8">
    <source>
        <dbReference type="Proteomes" id="UP000261284"/>
    </source>
</evidence>